<name>A0A6M3ISA8_9ZZZZ</name>
<dbReference type="EMBL" id="MT141392">
    <property type="protein sequence ID" value="QJA60025.1"/>
    <property type="molecule type" value="Genomic_DNA"/>
</dbReference>
<gene>
    <name evidence="1" type="ORF">MM415B01209_0024</name>
</gene>
<protein>
    <submittedName>
        <fullName evidence="1">Uncharacterized protein</fullName>
    </submittedName>
</protein>
<proteinExistence type="predicted"/>
<reference evidence="1" key="1">
    <citation type="submission" date="2020-03" db="EMBL/GenBank/DDBJ databases">
        <title>The deep terrestrial virosphere.</title>
        <authorList>
            <person name="Holmfeldt K."/>
            <person name="Nilsson E."/>
            <person name="Simone D."/>
            <person name="Lopez-Fernandez M."/>
            <person name="Wu X."/>
            <person name="de Brujin I."/>
            <person name="Lundin D."/>
            <person name="Andersson A."/>
            <person name="Bertilsson S."/>
            <person name="Dopson M."/>
        </authorList>
    </citation>
    <scope>NUCLEOTIDE SEQUENCE</scope>
    <source>
        <strain evidence="1">MM415B01209</strain>
    </source>
</reference>
<accession>A0A6M3ISA8</accession>
<evidence type="ECO:0000313" key="1">
    <source>
        <dbReference type="EMBL" id="QJA60025.1"/>
    </source>
</evidence>
<sequence>MSLYPIISQVGYPGAGDVDECAIISLYRAIRQAGYRGPLPTIATFRAAAGVPDRPGKPDGLEPPQVMAALRKLLPDVKAELFSGTFEAFVARLADGTSASVAVWSAYLPSSVRYGFAEGHSIGIDARGAVFTIANPLGPDGSAPVAINARALRAAAGGYAGSGRAVAILIPPVEDTMSVATVTILVKPAAPRRFAVAAGVTLRGYDPARPGVTVKSYAFTTASGASFDAVCQIDQAPDPTAIPHGGPFLRVVDGTFRGLYIVARFVTADIGPDPAPPPVKRNLVVTVDGEVWKAGSF</sequence>
<organism evidence="1">
    <name type="scientific">viral metagenome</name>
    <dbReference type="NCBI Taxonomy" id="1070528"/>
    <lineage>
        <taxon>unclassified sequences</taxon>
        <taxon>metagenomes</taxon>
        <taxon>organismal metagenomes</taxon>
    </lineage>
</organism>
<dbReference type="AlphaFoldDB" id="A0A6M3ISA8"/>